<dbReference type="SUPFAM" id="SSF47616">
    <property type="entry name" value="GST C-terminal domain-like"/>
    <property type="match status" value="1"/>
</dbReference>
<dbReference type="SFLD" id="SFLDG00358">
    <property type="entry name" value="Main_(cytGST)"/>
    <property type="match status" value="1"/>
</dbReference>
<dbReference type="InterPro" id="IPR036282">
    <property type="entry name" value="Glutathione-S-Trfase_C_sf"/>
</dbReference>
<dbReference type="InterPro" id="IPR010987">
    <property type="entry name" value="Glutathione-S-Trfase_C-like"/>
</dbReference>
<reference evidence="6 7" key="1">
    <citation type="journal article" date="2008" name="PLoS ONE">
        <title>Environmental adaptation: genomic analysis of the piezotolerant and psychrotolerant deep-sea iron reducing bacterium Shewanella piezotolerans WP3.</title>
        <authorList>
            <person name="Wang F."/>
            <person name="Wang J."/>
            <person name="Jian H."/>
            <person name="Zhang B."/>
            <person name="Li S."/>
            <person name="Wang F."/>
            <person name="Zeng X."/>
            <person name="Gao L."/>
            <person name="Bartlett D.H."/>
            <person name="Yu J."/>
            <person name="Hu S."/>
            <person name="Xiao X."/>
        </authorList>
    </citation>
    <scope>NUCLEOTIDE SEQUENCE [LARGE SCALE GENOMIC DNA]</scope>
    <source>
        <strain evidence="7">WP3 / JCM 13877</strain>
    </source>
</reference>
<dbReference type="Pfam" id="PF00043">
    <property type="entry name" value="GST_C"/>
    <property type="match status" value="1"/>
</dbReference>
<dbReference type="KEGG" id="swp:swp_4375"/>
<keyword evidence="7" id="KW-1185">Reference proteome</keyword>
<dbReference type="Proteomes" id="UP000000753">
    <property type="component" value="Chromosome"/>
</dbReference>
<dbReference type="PANTHER" id="PTHR43968">
    <property type="match status" value="1"/>
</dbReference>
<dbReference type="EMBL" id="CP000472">
    <property type="protein sequence ID" value="ACJ31020.1"/>
    <property type="molecule type" value="Genomic_DNA"/>
</dbReference>
<dbReference type="GO" id="GO:0004364">
    <property type="term" value="F:glutathione transferase activity"/>
    <property type="evidence" value="ECO:0007669"/>
    <property type="project" value="UniProtKB-EC"/>
</dbReference>
<proteinExistence type="predicted"/>
<name>B8CTB1_SHEPW</name>
<evidence type="ECO:0000259" key="5">
    <source>
        <dbReference type="PROSITE" id="PS50405"/>
    </source>
</evidence>
<dbReference type="STRING" id="225849.swp_4375"/>
<dbReference type="InterPro" id="IPR004046">
    <property type="entry name" value="GST_C"/>
</dbReference>
<evidence type="ECO:0000256" key="2">
    <source>
        <dbReference type="ARBA" id="ARBA00022679"/>
    </source>
</evidence>
<comment type="catalytic activity">
    <reaction evidence="3">
        <text>RX + glutathione = an S-substituted glutathione + a halide anion + H(+)</text>
        <dbReference type="Rhea" id="RHEA:16437"/>
        <dbReference type="ChEBI" id="CHEBI:15378"/>
        <dbReference type="ChEBI" id="CHEBI:16042"/>
        <dbReference type="ChEBI" id="CHEBI:17792"/>
        <dbReference type="ChEBI" id="CHEBI:57925"/>
        <dbReference type="ChEBI" id="CHEBI:90779"/>
        <dbReference type="EC" id="2.5.1.18"/>
    </reaction>
</comment>
<dbReference type="InterPro" id="IPR036249">
    <property type="entry name" value="Thioredoxin-like_sf"/>
</dbReference>
<dbReference type="PROSITE" id="PS50405">
    <property type="entry name" value="GST_CTER"/>
    <property type="match status" value="1"/>
</dbReference>
<organism evidence="6 7">
    <name type="scientific">Shewanella piezotolerans (strain WP3 / JCM 13877)</name>
    <dbReference type="NCBI Taxonomy" id="225849"/>
    <lineage>
        <taxon>Bacteria</taxon>
        <taxon>Pseudomonadati</taxon>
        <taxon>Pseudomonadota</taxon>
        <taxon>Gammaproteobacteria</taxon>
        <taxon>Alteromonadales</taxon>
        <taxon>Shewanellaceae</taxon>
        <taxon>Shewanella</taxon>
    </lineage>
</organism>
<dbReference type="InterPro" id="IPR050983">
    <property type="entry name" value="GST_Omega/HSP26"/>
</dbReference>
<evidence type="ECO:0000256" key="3">
    <source>
        <dbReference type="ARBA" id="ARBA00047960"/>
    </source>
</evidence>
<dbReference type="SFLD" id="SFLDG01152">
    <property type="entry name" value="Main.3:_Omega-_and_Tau-like"/>
    <property type="match status" value="1"/>
</dbReference>
<evidence type="ECO:0000259" key="4">
    <source>
        <dbReference type="PROSITE" id="PS50404"/>
    </source>
</evidence>
<dbReference type="eggNOG" id="COG0625">
    <property type="taxonomic scope" value="Bacteria"/>
</dbReference>
<evidence type="ECO:0000313" key="6">
    <source>
        <dbReference type="EMBL" id="ACJ31020.1"/>
    </source>
</evidence>
<keyword evidence="2 6" id="KW-0808">Transferase</keyword>
<protein>
    <recommendedName>
        <fullName evidence="1">glutathione transferase</fullName>
        <ecNumber evidence="1">2.5.1.18</ecNumber>
    </recommendedName>
</protein>
<dbReference type="PROSITE" id="PS50404">
    <property type="entry name" value="GST_NTER"/>
    <property type="match status" value="1"/>
</dbReference>
<dbReference type="AlphaFoldDB" id="B8CTB1"/>
<dbReference type="CDD" id="cd00299">
    <property type="entry name" value="GST_C_family"/>
    <property type="match status" value="1"/>
</dbReference>
<feature type="domain" description="GST N-terminal" evidence="4">
    <location>
        <begin position="41"/>
        <end position="120"/>
    </location>
</feature>
<dbReference type="InterPro" id="IPR045073">
    <property type="entry name" value="Omega/Tau-like"/>
</dbReference>
<evidence type="ECO:0000313" key="7">
    <source>
        <dbReference type="Proteomes" id="UP000000753"/>
    </source>
</evidence>
<evidence type="ECO:0000256" key="1">
    <source>
        <dbReference type="ARBA" id="ARBA00012452"/>
    </source>
</evidence>
<gene>
    <name evidence="6" type="ordered locus">swp_4375</name>
</gene>
<dbReference type="PANTHER" id="PTHR43968:SF6">
    <property type="entry name" value="GLUTATHIONE S-TRANSFERASE OMEGA"/>
    <property type="match status" value="1"/>
</dbReference>
<dbReference type="SFLD" id="SFLDS00019">
    <property type="entry name" value="Glutathione_Transferase_(cytos"/>
    <property type="match status" value="1"/>
</dbReference>
<dbReference type="Pfam" id="PF13409">
    <property type="entry name" value="GST_N_2"/>
    <property type="match status" value="1"/>
</dbReference>
<dbReference type="Gene3D" id="3.40.30.10">
    <property type="entry name" value="Glutaredoxin"/>
    <property type="match status" value="1"/>
</dbReference>
<sequence length="275" mass="30534">MSRFLSLAVELVVHGLLIICVFSNSIASQEVTKHFIYSELTMIKLISFKNCPFVQRVMGALVSKNIPFEIEYIELSNKPQWFLDISPNGQVPVLITEDETVLFESDAIVEYLDDKYAPIEQVSAEQKALDRAWSYQASKHYMAQCGTMGSKDQETFEARLAKLSKSFAKAENKLGDSAFFKGSTISNVDIAWLPILHRADVIKRCSGFDMLDGFPKVQKWQAALIESGLADKTVPDDFVNSFSNFYLKNTYLASLVAGAVINGKASCCATDSCCA</sequence>
<accession>B8CTB1</accession>
<dbReference type="GO" id="GO:0005737">
    <property type="term" value="C:cytoplasm"/>
    <property type="evidence" value="ECO:0007669"/>
    <property type="project" value="TreeGrafter"/>
</dbReference>
<dbReference type="SUPFAM" id="SSF52833">
    <property type="entry name" value="Thioredoxin-like"/>
    <property type="match status" value="1"/>
</dbReference>
<dbReference type="Gene3D" id="1.20.1050.10">
    <property type="match status" value="1"/>
</dbReference>
<dbReference type="EC" id="2.5.1.18" evidence="1"/>
<dbReference type="InterPro" id="IPR004045">
    <property type="entry name" value="Glutathione_S-Trfase_N"/>
</dbReference>
<feature type="domain" description="GST C-terminal" evidence="5">
    <location>
        <begin position="123"/>
        <end position="252"/>
    </location>
</feature>
<dbReference type="InterPro" id="IPR040079">
    <property type="entry name" value="Glutathione_S-Trfase"/>
</dbReference>
<dbReference type="CDD" id="cd00570">
    <property type="entry name" value="GST_N_family"/>
    <property type="match status" value="1"/>
</dbReference>
<dbReference type="HOGENOM" id="CLU_011226_9_3_6"/>